<organism evidence="1">
    <name type="scientific">Singulisphaera sp. Ch08</name>
    <dbReference type="NCBI Taxonomy" id="3120278"/>
    <lineage>
        <taxon>Bacteria</taxon>
        <taxon>Pseudomonadati</taxon>
        <taxon>Planctomycetota</taxon>
        <taxon>Planctomycetia</taxon>
        <taxon>Isosphaerales</taxon>
        <taxon>Isosphaeraceae</taxon>
        <taxon>Singulisphaera</taxon>
    </lineage>
</organism>
<proteinExistence type="predicted"/>
<name>A0AAU7C9U3_9BACT</name>
<evidence type="ECO:0008006" key="2">
    <source>
        <dbReference type="Google" id="ProtNLM"/>
    </source>
</evidence>
<dbReference type="RefSeq" id="WP_406694640.1">
    <property type="nucleotide sequence ID" value="NZ_CP155447.1"/>
</dbReference>
<evidence type="ECO:0000313" key="1">
    <source>
        <dbReference type="EMBL" id="XBH01895.1"/>
    </source>
</evidence>
<accession>A0AAU7C9U3</accession>
<sequence>MISRTDPSELDVDAFRGALLAIYADLDAEVARRAPVCQLSGRCCRFKEYDHTLFLTAPELSVLLADAPAPSRPLDKGLTCPWQDAQGRCTAREARPLGCRVYFCDPKYEGQAEELSETFLARLKQLVKDFELPWNYAPLHQHLRSAWAEQTQANPDSDELS</sequence>
<protein>
    <recommendedName>
        <fullName evidence="2">YkgJ family cysteine cluster protein</fullName>
    </recommendedName>
</protein>
<reference evidence="1" key="1">
    <citation type="submission" date="2024-05" db="EMBL/GenBank/DDBJ databases">
        <title>Planctomycetes of the genus Singulisphaera possess chitinolytic capabilities.</title>
        <authorList>
            <person name="Ivanova A."/>
        </authorList>
    </citation>
    <scope>NUCLEOTIDE SEQUENCE</scope>
    <source>
        <strain evidence="1">Ch08T</strain>
    </source>
</reference>
<dbReference type="AlphaFoldDB" id="A0AAU7C9U3"/>
<dbReference type="EMBL" id="CP155447">
    <property type="protein sequence ID" value="XBH01895.1"/>
    <property type="molecule type" value="Genomic_DNA"/>
</dbReference>
<gene>
    <name evidence="1" type="ORF">V5E97_26625</name>
</gene>